<sequence length="1002" mass="114610">MLTLTNYSRGKLTFDLKRAAFRKNHINIERELNDEKLLSLERIIKHCTRYDSKAKHVYFGSPFSKKVIWALAIKKVPWKSVTVSPIVPRPLLKQLAHGYRRIPVLQIGSDIFVDTSMILEELERRKGSDKSDIGIAKSMIFWTDRYLFNATLRSSFASIDPKTPKIFLSKEFIDDRSSLIGYRIDPEKLLSTRSQTLDELRSCLELTESQLNDDREWFLDTVTPGMADINIGVQLFFLNVTKSAQEFTSLEKYPKTYKWFQRFRNYVDKIQLFPINITGEEALNIAKQYKPVTARIAQLEDKKDLFRKVGDRVKVEPEDYGKIPTIGIIVSLGNSHVAIVPDDVVKTGIEVAIWFPRMETLKEILNFPSDPIDILTNKIEEESSSSVCFLVLTFDGSIWCIQSPIQRKKRINDEEKDQKGDNDDCDDKTLQNSTFNSSNLLLLSNNLPPFETSIFSSPSIINVTNDEKIFQKANNNKNYNSLSKLSISNTIISKELASITFGYSNGLIYYHPLIMNNNNEPIQAIYALSLKREVDESKVIRNVIINNNEKPCNAFLIVGTKFTVAIMTNGGGNNSSGDDGDGKLDDDEKSDENSIAYKEYYVSEPIHSSLLIKNRLILAVETGKILIMNFDNIMFSQGKLVTLYTIPVYFPRGIIRLCHYNVEDNKSCEGILYALSLEGKLIRAKEMQSEVKNKLNRIAEFSTKQEELEKINEDDINQSPLKVECTPFILPISLTGSVVVNRAHIKIRLSSLLGINWSQYWSLIVRMMNLNSPGLLQKHTSIRNLNDSFPVMSYSIPLIDMKADMNIIWERDLEINLRFLHFPISINLGLCFSPPAPTYKSTTNNNYYEHGNFFATKTDLRKAIETIICAHGSDEKPISDLISSLNSDYAVFMTPLSLEPIIFNFKRLNENDVNKSIPSNTIPVELRIKCNSEETLLLVEEAVLRRLEDFSVKDENMMDIDEPVNWEDLRNISEQLESEVKELIQMVRNDMNNMWIDGIIEL</sequence>
<protein>
    <submittedName>
        <fullName evidence="3">10140_t:CDS:1</fullName>
    </submittedName>
</protein>
<proteinExistence type="predicted"/>
<feature type="domain" description="GST N-terminal" evidence="2">
    <location>
        <begin position="51"/>
        <end position="130"/>
    </location>
</feature>
<keyword evidence="4" id="KW-1185">Reference proteome</keyword>
<dbReference type="SUPFAM" id="SSF47616">
    <property type="entry name" value="GST C-terminal domain-like"/>
    <property type="match status" value="1"/>
</dbReference>
<keyword evidence="1" id="KW-0175">Coiled coil</keyword>
<dbReference type="PROSITE" id="PS50404">
    <property type="entry name" value="GST_NTER"/>
    <property type="match status" value="1"/>
</dbReference>
<comment type="caution">
    <text evidence="3">The sequence shown here is derived from an EMBL/GenBank/DDBJ whole genome shotgun (WGS) entry which is preliminary data.</text>
</comment>
<evidence type="ECO:0000313" key="4">
    <source>
        <dbReference type="Proteomes" id="UP000789706"/>
    </source>
</evidence>
<dbReference type="InterPro" id="IPR004045">
    <property type="entry name" value="Glutathione_S-Trfase_N"/>
</dbReference>
<evidence type="ECO:0000259" key="2">
    <source>
        <dbReference type="PROSITE" id="PS50404"/>
    </source>
</evidence>
<dbReference type="CDD" id="cd00299">
    <property type="entry name" value="GST_C_family"/>
    <property type="match status" value="1"/>
</dbReference>
<dbReference type="Gene3D" id="1.20.1050.10">
    <property type="match status" value="1"/>
</dbReference>
<dbReference type="OrthoDB" id="202840at2759"/>
<accession>A0A9N8V6F3</accession>
<reference evidence="3" key="1">
    <citation type="submission" date="2021-06" db="EMBL/GenBank/DDBJ databases">
        <authorList>
            <person name="Kallberg Y."/>
            <person name="Tangrot J."/>
            <person name="Rosling A."/>
        </authorList>
    </citation>
    <scope>NUCLEOTIDE SEQUENCE</scope>
    <source>
        <strain evidence="3">AZ414A</strain>
    </source>
</reference>
<name>A0A9N8V6F3_9GLOM</name>
<feature type="coiled-coil region" evidence="1">
    <location>
        <begin position="966"/>
        <end position="993"/>
    </location>
</feature>
<dbReference type="InterPro" id="IPR036282">
    <property type="entry name" value="Glutathione-S-Trfase_C_sf"/>
</dbReference>
<dbReference type="Proteomes" id="UP000789706">
    <property type="component" value="Unassembled WGS sequence"/>
</dbReference>
<evidence type="ECO:0000256" key="1">
    <source>
        <dbReference type="SAM" id="Coils"/>
    </source>
</evidence>
<dbReference type="SUPFAM" id="SSF52833">
    <property type="entry name" value="Thioredoxin-like"/>
    <property type="match status" value="1"/>
</dbReference>
<dbReference type="AlphaFoldDB" id="A0A9N8V6F3"/>
<dbReference type="Pfam" id="PF13417">
    <property type="entry name" value="GST_N_3"/>
    <property type="match status" value="1"/>
</dbReference>
<dbReference type="InterPro" id="IPR058268">
    <property type="entry name" value="DUF7962"/>
</dbReference>
<evidence type="ECO:0000313" key="3">
    <source>
        <dbReference type="EMBL" id="CAG8438317.1"/>
    </source>
</evidence>
<dbReference type="CDD" id="cd00570">
    <property type="entry name" value="GST_N_family"/>
    <property type="match status" value="1"/>
</dbReference>
<dbReference type="EMBL" id="CAJVPK010000051">
    <property type="protein sequence ID" value="CAG8438317.1"/>
    <property type="molecule type" value="Genomic_DNA"/>
</dbReference>
<organism evidence="3 4">
    <name type="scientific">Diversispora eburnea</name>
    <dbReference type="NCBI Taxonomy" id="1213867"/>
    <lineage>
        <taxon>Eukaryota</taxon>
        <taxon>Fungi</taxon>
        <taxon>Fungi incertae sedis</taxon>
        <taxon>Mucoromycota</taxon>
        <taxon>Glomeromycotina</taxon>
        <taxon>Glomeromycetes</taxon>
        <taxon>Diversisporales</taxon>
        <taxon>Diversisporaceae</taxon>
        <taxon>Diversispora</taxon>
    </lineage>
</organism>
<dbReference type="Gene3D" id="3.40.30.110">
    <property type="match status" value="1"/>
</dbReference>
<dbReference type="InterPro" id="IPR036249">
    <property type="entry name" value="Thioredoxin-like_sf"/>
</dbReference>
<gene>
    <name evidence="3" type="ORF">DEBURN_LOCUS1220</name>
</gene>
<dbReference type="Pfam" id="PF25907">
    <property type="entry name" value="DUF7962"/>
    <property type="match status" value="1"/>
</dbReference>